<organism evidence="1 2">
    <name type="scientific">Coniella lustricola</name>
    <dbReference type="NCBI Taxonomy" id="2025994"/>
    <lineage>
        <taxon>Eukaryota</taxon>
        <taxon>Fungi</taxon>
        <taxon>Dikarya</taxon>
        <taxon>Ascomycota</taxon>
        <taxon>Pezizomycotina</taxon>
        <taxon>Sordariomycetes</taxon>
        <taxon>Sordariomycetidae</taxon>
        <taxon>Diaporthales</taxon>
        <taxon>Schizoparmaceae</taxon>
        <taxon>Coniella</taxon>
    </lineage>
</organism>
<dbReference type="STRING" id="2025994.A0A2T3AL96"/>
<accession>A0A2T3AL96</accession>
<name>A0A2T3AL96_9PEZI</name>
<keyword evidence="2" id="KW-1185">Reference proteome</keyword>
<evidence type="ECO:0000313" key="2">
    <source>
        <dbReference type="Proteomes" id="UP000241462"/>
    </source>
</evidence>
<gene>
    <name evidence="1" type="ORF">BD289DRAFT_422039</name>
</gene>
<reference evidence="1 2" key="1">
    <citation type="journal article" date="2018" name="Mycol. Prog.">
        <title>Coniella lustricola, a new species from submerged detritus.</title>
        <authorList>
            <person name="Raudabaugh D.B."/>
            <person name="Iturriaga T."/>
            <person name="Carver A."/>
            <person name="Mondo S."/>
            <person name="Pangilinan J."/>
            <person name="Lipzen A."/>
            <person name="He G."/>
            <person name="Amirebrahimi M."/>
            <person name="Grigoriev I.V."/>
            <person name="Miller A.N."/>
        </authorList>
    </citation>
    <scope>NUCLEOTIDE SEQUENCE [LARGE SCALE GENOMIC DNA]</scope>
    <source>
        <strain evidence="1 2">B22-T-1</strain>
    </source>
</reference>
<proteinExistence type="predicted"/>
<evidence type="ECO:0000313" key="1">
    <source>
        <dbReference type="EMBL" id="PSS02466.1"/>
    </source>
</evidence>
<dbReference type="InParanoid" id="A0A2T3AL96"/>
<protein>
    <recommendedName>
        <fullName evidence="3">Pentatricopeptide repeat domain-containing protein</fullName>
    </recommendedName>
</protein>
<sequence>MRRASLRELPCLLRQDCLPTARRHNLTKSCHGTIRHVSNATFTSRVPLQHQARVAANEVTAGELGDEEVSFSEGLRDGISKALAKHREAAKSRPMLSDYPPPGSNLYGKWQSLSLDYERLLSETDVNVSSSDSQKLVDQPENANDLELWSCLLHFLHRRMGGDGVVLLWQAVVKRRNMYQVEGPLANAFWGLILKTAVSNPIFLGQVFEYANWMFATHQVRWPAMYSTIICYMLEYAYKDDLLRWQILRWHLLLMPSFGPDEATFSDVMRQFITSPNRHVQESLEFLYSFNTHRKLYDIFVPFLYDRGQVSLAMRWRKTFCSFKDTPMSSAARPMLRYLAAYYPRTTFDESELRVADLAVDHSHNEITDIRPRETAITGQSLSYLINRVHGETFGIKEKTYNDKMGAKWFASSWVGLDFAINVVYMMGMKGIGPQSVQSIALREGTAEGVLRRMDQLQQLDISLPDTTYVRAIRHYATSGDNTSLMELLHSDIHPDIYDNEQASEEVLATCIQTGDWNTYRLILRTRIAVMSSYAAEAHDSTLEACIRRGNGSMALQLLKEMAAHRISVSPTTSHLLQSFILHELSRHASPKVAKAHVDIRLQLSRQLAMTRFPPAVEVWQTLLYRLGREKRLADLEELSLFIVQLFADHAASDQPMWISHMADVPELLHSESPFTHFQKLPRELPLLHEKHPLRQIFDDRMQSSMVRWGFMYTQYGPRAEAAAAVTVVAPHPIPNRPLYSMSSMTPRDQARHPALFHFARGIRLLAVLRDRGLFIGVANVQKQATLRLVDLYRGGGRPEYEWVSGNARLSQLRRLTRFNLNEAKTLCEEAWEGERPILDLVKLNQAINAAEHKDLSLALQRMDVPFRRKR</sequence>
<dbReference type="EMBL" id="KZ678377">
    <property type="protein sequence ID" value="PSS02466.1"/>
    <property type="molecule type" value="Genomic_DNA"/>
</dbReference>
<dbReference type="OrthoDB" id="5366531at2759"/>
<evidence type="ECO:0008006" key="3">
    <source>
        <dbReference type="Google" id="ProtNLM"/>
    </source>
</evidence>
<dbReference type="Proteomes" id="UP000241462">
    <property type="component" value="Unassembled WGS sequence"/>
</dbReference>
<dbReference type="AlphaFoldDB" id="A0A2T3AL96"/>